<gene>
    <name evidence="6" type="ORF">FIE12Z_2954</name>
</gene>
<feature type="compositionally biased region" description="Low complexity" evidence="4">
    <location>
        <begin position="473"/>
        <end position="534"/>
    </location>
</feature>
<dbReference type="GO" id="GO:0006357">
    <property type="term" value="P:regulation of transcription by RNA polymerase II"/>
    <property type="evidence" value="ECO:0007669"/>
    <property type="project" value="TreeGrafter"/>
</dbReference>
<evidence type="ECO:0000256" key="1">
    <source>
        <dbReference type="ARBA" id="ARBA00023015"/>
    </source>
</evidence>
<evidence type="ECO:0000259" key="5">
    <source>
        <dbReference type="PROSITE" id="PS51011"/>
    </source>
</evidence>
<reference evidence="6 7" key="1">
    <citation type="journal article" date="2018" name="PLoS Pathog.">
        <title>Evolution of structural diversity of trichothecenes, a family of toxins produced by plant pathogenic and entomopathogenic fungi.</title>
        <authorList>
            <person name="Proctor R.H."/>
            <person name="McCormick S.P."/>
            <person name="Kim H.S."/>
            <person name="Cardoza R.E."/>
            <person name="Stanley A.M."/>
            <person name="Lindo L."/>
            <person name="Kelly A."/>
            <person name="Brown D.W."/>
            <person name="Lee T."/>
            <person name="Vaughan M.M."/>
            <person name="Alexander N.J."/>
            <person name="Busman M."/>
            <person name="Gutierrez S."/>
        </authorList>
    </citation>
    <scope>NUCLEOTIDE SEQUENCE [LARGE SCALE GENOMIC DNA]</scope>
    <source>
        <strain evidence="6 7">NRRL 13405</strain>
    </source>
</reference>
<keyword evidence="7" id="KW-1185">Reference proteome</keyword>
<keyword evidence="3" id="KW-0539">Nucleus</keyword>
<feature type="compositionally biased region" description="Polar residues" evidence="4">
    <location>
        <begin position="171"/>
        <end position="201"/>
    </location>
</feature>
<dbReference type="STRING" id="2594813.A0A395MYR8"/>
<feature type="compositionally biased region" description="Polar residues" evidence="4">
    <location>
        <begin position="62"/>
        <end position="79"/>
    </location>
</feature>
<organism evidence="6 7">
    <name type="scientific">Fusarium flagelliforme</name>
    <dbReference type="NCBI Taxonomy" id="2675880"/>
    <lineage>
        <taxon>Eukaryota</taxon>
        <taxon>Fungi</taxon>
        <taxon>Dikarya</taxon>
        <taxon>Ascomycota</taxon>
        <taxon>Pezizomycotina</taxon>
        <taxon>Sordariomycetes</taxon>
        <taxon>Hypocreomycetidae</taxon>
        <taxon>Hypocreales</taxon>
        <taxon>Nectriaceae</taxon>
        <taxon>Fusarium</taxon>
        <taxon>Fusarium incarnatum-equiseti species complex</taxon>
    </lineage>
</organism>
<proteinExistence type="predicted"/>
<accession>A0A395MYR8</accession>
<evidence type="ECO:0000313" key="7">
    <source>
        <dbReference type="Proteomes" id="UP000265631"/>
    </source>
</evidence>
<dbReference type="Gene3D" id="1.10.150.60">
    <property type="entry name" value="ARID DNA-binding domain"/>
    <property type="match status" value="1"/>
</dbReference>
<feature type="domain" description="ARID" evidence="5">
    <location>
        <begin position="346"/>
        <end position="439"/>
    </location>
</feature>
<dbReference type="InterPro" id="IPR051232">
    <property type="entry name" value="ARID/SWI1_ChromRemod"/>
</dbReference>
<dbReference type="Pfam" id="PF01388">
    <property type="entry name" value="ARID"/>
    <property type="match status" value="1"/>
</dbReference>
<evidence type="ECO:0000313" key="6">
    <source>
        <dbReference type="EMBL" id="RFN52795.1"/>
    </source>
</evidence>
<dbReference type="PROSITE" id="PS51011">
    <property type="entry name" value="ARID"/>
    <property type="match status" value="1"/>
</dbReference>
<keyword evidence="2" id="KW-0804">Transcription</keyword>
<dbReference type="InterPro" id="IPR036431">
    <property type="entry name" value="ARID_dom_sf"/>
</dbReference>
<feature type="compositionally biased region" description="Polar residues" evidence="4">
    <location>
        <begin position="123"/>
        <end position="153"/>
    </location>
</feature>
<feature type="region of interest" description="Disordered" evidence="4">
    <location>
        <begin position="473"/>
        <end position="605"/>
    </location>
</feature>
<sequence>MSTWMNDAVPNHNGNGFPHMNDPNSMMDPSAFMANSGQFNPAQFQNQQQMGGAMPNGPGSMRNASPSFQNPAYQTNSVIPSKRPRPRDDSLAGSPSQNPGMLPTSRSETPQQQSFAGGFQPGAVQQNPGQFSHLQANGSANASPSPIMSNQMRPGSVPQRVATASPHPFSPSGQQFNPQTSPIPSEHGTPQPNPYMQNMAQGFNPNFAPSPSNARPSPNPNAMAGNQMMAQQMGQMPQHMGQMQGNMYPPQMQQGQQQQGTPQQQQGQQQQGQQTPQRQGLTDQQKMAAYQMRLQQQLQGNAAQMQAQMQAQSMGRGMMPNKQMPEMPNGQMQQGGMRPQQRMMPNMNQEQFMKNLATLMSSKGLPLDTNPMVMSRPVNLFMLFTAVTNKGGYKQATATPTGWPHVAQMLGLPAQNPVVPQALKTIYERNLYKFEEVWILQQQKQRMMQQQQQQQQQVQQQQQQQQQQQHQQQAQQQQPQQPPQQQAQVQGQLMGQATPQKQMPPGQQMNQGPMPQPGQQPQMQQQTPMKQMTPHQPPVNGFSTPQPQMQPQPPTMPGQTPRTLSQSMEGSAVPDFSNASSPAARRAGSISQSEGRQASVVPTAVPEKMPRLAPQSDEYNPCARELATFGGVDLNAFSKLGTELERWKPDVPPLHELGNIDIAALTKSLQSGIHGETRLALDVLAAASCSMNQLHFIRLQYCDELIEALIECAEDQVEMLAEHTVEVSDEIQISPYEDVLRACRLERFNIRDLPVFGTQEYELDRAVDRLICVTTILRNLSFPGEANENHSVLADEIVIKFLCVVIRYLGTRTMLLRSQNNTLDFMKDVVVLLSNIAGTIEIPGREQALCLLQFLLAFAPAPGPTISGGTLFFSQYEPSLHAYLPHAVDALAKLLARDEPNRTHYKTVFALDSASSPPYELLTRAFGLAIAPIPDKAKSQARQPNLPSLVEVRKPFLMQGLLSAEILASLAPGHDTGVTQAWLSSGNDFAQNLFRLIRELSQQYEQPQAQGPRAAPRKDPELVYIVVVAVALLRRLAEKARDPNDPNSSIPAKAMPAPHALLEALSMQSAEWSKDEVLQKLSAFFALGR</sequence>
<dbReference type="PANTHER" id="PTHR13964:SF27">
    <property type="entry name" value="HAT-TRICK, ISOFORM D"/>
    <property type="match status" value="1"/>
</dbReference>
<evidence type="ECO:0000256" key="2">
    <source>
        <dbReference type="ARBA" id="ARBA00023163"/>
    </source>
</evidence>
<dbReference type="SUPFAM" id="SSF46774">
    <property type="entry name" value="ARID-like"/>
    <property type="match status" value="1"/>
</dbReference>
<dbReference type="GO" id="GO:0000976">
    <property type="term" value="F:transcription cis-regulatory region binding"/>
    <property type="evidence" value="ECO:0007669"/>
    <property type="project" value="TreeGrafter"/>
</dbReference>
<evidence type="ECO:0000256" key="4">
    <source>
        <dbReference type="SAM" id="MobiDB-lite"/>
    </source>
</evidence>
<keyword evidence="1" id="KW-0805">Transcription regulation</keyword>
<feature type="region of interest" description="Disordered" evidence="4">
    <location>
        <begin position="1"/>
        <end position="285"/>
    </location>
</feature>
<dbReference type="InterPro" id="IPR001606">
    <property type="entry name" value="ARID_dom"/>
</dbReference>
<dbReference type="CDD" id="cd16871">
    <property type="entry name" value="ARID_Swi1p-like"/>
    <property type="match status" value="1"/>
</dbReference>
<evidence type="ECO:0000256" key="3">
    <source>
        <dbReference type="ARBA" id="ARBA00023242"/>
    </source>
</evidence>
<dbReference type="PANTHER" id="PTHR13964">
    <property type="entry name" value="RBP-RELATED"/>
    <property type="match status" value="1"/>
</dbReference>
<dbReference type="SMART" id="SM00501">
    <property type="entry name" value="BRIGHT"/>
    <property type="match status" value="1"/>
</dbReference>
<feature type="compositionally biased region" description="Low complexity" evidence="4">
    <location>
        <begin position="38"/>
        <end position="53"/>
    </location>
</feature>
<comment type="caution">
    <text evidence="6">The sequence shown here is derived from an EMBL/GenBank/DDBJ whole genome shotgun (WGS) entry which is preliminary data.</text>
</comment>
<feature type="compositionally biased region" description="Low complexity" evidence="4">
    <location>
        <begin position="203"/>
        <end position="280"/>
    </location>
</feature>
<dbReference type="EMBL" id="PXXK01000059">
    <property type="protein sequence ID" value="RFN52795.1"/>
    <property type="molecule type" value="Genomic_DNA"/>
</dbReference>
<dbReference type="AlphaFoldDB" id="A0A395MYR8"/>
<dbReference type="GO" id="GO:0016514">
    <property type="term" value="C:SWI/SNF complex"/>
    <property type="evidence" value="ECO:0007669"/>
    <property type="project" value="TreeGrafter"/>
</dbReference>
<name>A0A395MYR8_9HYPO</name>
<feature type="compositionally biased region" description="Polar residues" evidence="4">
    <location>
        <begin position="93"/>
        <end position="115"/>
    </location>
</feature>
<dbReference type="SMART" id="SM01014">
    <property type="entry name" value="ARID"/>
    <property type="match status" value="1"/>
</dbReference>
<protein>
    <recommendedName>
        <fullName evidence="5">ARID domain-containing protein</fullName>
    </recommendedName>
</protein>
<dbReference type="Proteomes" id="UP000265631">
    <property type="component" value="Unassembled WGS sequence"/>
</dbReference>